<dbReference type="Proteomes" id="UP000799539">
    <property type="component" value="Unassembled WGS sequence"/>
</dbReference>
<reference evidence="1" key="1">
    <citation type="journal article" date="2020" name="Stud. Mycol.">
        <title>101 Dothideomycetes genomes: a test case for predicting lifestyles and emergence of pathogens.</title>
        <authorList>
            <person name="Haridas S."/>
            <person name="Albert R."/>
            <person name="Binder M."/>
            <person name="Bloem J."/>
            <person name="Labutti K."/>
            <person name="Salamov A."/>
            <person name="Andreopoulos B."/>
            <person name="Baker S."/>
            <person name="Barry K."/>
            <person name="Bills G."/>
            <person name="Bluhm B."/>
            <person name="Cannon C."/>
            <person name="Castanera R."/>
            <person name="Culley D."/>
            <person name="Daum C."/>
            <person name="Ezra D."/>
            <person name="Gonzalez J."/>
            <person name="Henrissat B."/>
            <person name="Kuo A."/>
            <person name="Liang C."/>
            <person name="Lipzen A."/>
            <person name="Lutzoni F."/>
            <person name="Magnuson J."/>
            <person name="Mondo S."/>
            <person name="Nolan M."/>
            <person name="Ohm R."/>
            <person name="Pangilinan J."/>
            <person name="Park H.-J."/>
            <person name="Ramirez L."/>
            <person name="Alfaro M."/>
            <person name="Sun H."/>
            <person name="Tritt A."/>
            <person name="Yoshinaga Y."/>
            <person name="Zwiers L.-H."/>
            <person name="Turgeon B."/>
            <person name="Goodwin S."/>
            <person name="Spatafora J."/>
            <person name="Crous P."/>
            <person name="Grigoriev I."/>
        </authorList>
    </citation>
    <scope>NUCLEOTIDE SEQUENCE</scope>
    <source>
        <strain evidence="1">SCOH1-5</strain>
    </source>
</reference>
<gene>
    <name evidence="1" type="ORF">CERZMDRAFT_80409</name>
</gene>
<sequence length="205" mass="22077">MTKAVRITSRGRGEMASHHHFDISIPAAMPRLLGMSGSNGWWHSGDKPRRDVLAALPLDSHARIASHRLHEGTPLTSIEEVYIGQGSGSGNPLVSTRLALSIMEGALQMLCCDRVGGALVCIQIIQCGNPQLPGQPPVESVYATVYGMWPLAILGIPSPRVVSCHNRSEEHHAPKSYAQFKICGAQILQGPRMPTHASGSSRRHA</sequence>
<keyword evidence="2" id="KW-1185">Reference proteome</keyword>
<organism evidence="1 2">
    <name type="scientific">Cercospora zeae-maydis SCOH1-5</name>
    <dbReference type="NCBI Taxonomy" id="717836"/>
    <lineage>
        <taxon>Eukaryota</taxon>
        <taxon>Fungi</taxon>
        <taxon>Dikarya</taxon>
        <taxon>Ascomycota</taxon>
        <taxon>Pezizomycotina</taxon>
        <taxon>Dothideomycetes</taxon>
        <taxon>Dothideomycetidae</taxon>
        <taxon>Mycosphaerellales</taxon>
        <taxon>Mycosphaerellaceae</taxon>
        <taxon>Cercospora</taxon>
    </lineage>
</organism>
<accession>A0A6A6FWW3</accession>
<dbReference type="EMBL" id="ML992662">
    <property type="protein sequence ID" value="KAF2217710.1"/>
    <property type="molecule type" value="Genomic_DNA"/>
</dbReference>
<evidence type="ECO:0000313" key="1">
    <source>
        <dbReference type="EMBL" id="KAF2217710.1"/>
    </source>
</evidence>
<dbReference type="AlphaFoldDB" id="A0A6A6FWW3"/>
<evidence type="ECO:0000313" key="2">
    <source>
        <dbReference type="Proteomes" id="UP000799539"/>
    </source>
</evidence>
<proteinExistence type="predicted"/>
<name>A0A6A6FWW3_9PEZI</name>
<protein>
    <submittedName>
        <fullName evidence="1">Uncharacterized protein</fullName>
    </submittedName>
</protein>